<dbReference type="EMBL" id="JAVRRT010000011">
    <property type="protein sequence ID" value="KAK5167478.1"/>
    <property type="molecule type" value="Genomic_DNA"/>
</dbReference>
<evidence type="ECO:0000313" key="9">
    <source>
        <dbReference type="EMBL" id="KAK5167478.1"/>
    </source>
</evidence>
<feature type="transmembrane region" description="Helical" evidence="7">
    <location>
        <begin position="322"/>
        <end position="341"/>
    </location>
</feature>
<feature type="domain" description="Major facilitator superfamily (MFS) profile" evidence="8">
    <location>
        <begin position="1"/>
        <end position="345"/>
    </location>
</feature>
<feature type="transmembrane region" description="Helical" evidence="7">
    <location>
        <begin position="256"/>
        <end position="279"/>
    </location>
</feature>
<dbReference type="PROSITE" id="PS50850">
    <property type="entry name" value="MFS"/>
    <property type="match status" value="1"/>
</dbReference>
<keyword evidence="4 7" id="KW-1133">Transmembrane helix</keyword>
<dbReference type="AlphaFoldDB" id="A0AAV9P4Q7"/>
<dbReference type="SUPFAM" id="SSF103473">
    <property type="entry name" value="MFS general substrate transporter"/>
    <property type="match status" value="1"/>
</dbReference>
<comment type="caution">
    <text evidence="9">The sequence shown here is derived from an EMBL/GenBank/DDBJ whole genome shotgun (WGS) entry which is preliminary data.</text>
</comment>
<evidence type="ECO:0000259" key="8">
    <source>
        <dbReference type="PROSITE" id="PS50850"/>
    </source>
</evidence>
<accession>A0AAV9P4Q7</accession>
<evidence type="ECO:0000256" key="2">
    <source>
        <dbReference type="ARBA" id="ARBA00010992"/>
    </source>
</evidence>
<evidence type="ECO:0000256" key="7">
    <source>
        <dbReference type="SAM" id="Phobius"/>
    </source>
</evidence>
<evidence type="ECO:0000256" key="4">
    <source>
        <dbReference type="ARBA" id="ARBA00022989"/>
    </source>
</evidence>
<dbReference type="RefSeq" id="XP_064657184.1">
    <property type="nucleotide sequence ID" value="XM_064804414.1"/>
</dbReference>
<protein>
    <recommendedName>
        <fullName evidence="8">Major facilitator superfamily (MFS) profile domain-containing protein</fullName>
    </recommendedName>
</protein>
<feature type="region of interest" description="Disordered" evidence="6">
    <location>
        <begin position="374"/>
        <end position="398"/>
    </location>
</feature>
<dbReference type="Pfam" id="PF00083">
    <property type="entry name" value="Sugar_tr"/>
    <property type="match status" value="1"/>
</dbReference>
<dbReference type="InterPro" id="IPR050360">
    <property type="entry name" value="MFS_Sugar_Transporters"/>
</dbReference>
<feature type="transmembrane region" description="Helical" evidence="7">
    <location>
        <begin position="291"/>
        <end position="310"/>
    </location>
</feature>
<comment type="similarity">
    <text evidence="2">Belongs to the major facilitator superfamily. Sugar transporter (TC 2.A.1.1) family.</text>
</comment>
<dbReference type="PANTHER" id="PTHR48022">
    <property type="entry name" value="PLASTIDIC GLUCOSE TRANSPORTER 4"/>
    <property type="match status" value="1"/>
</dbReference>
<dbReference type="GO" id="GO:0005351">
    <property type="term" value="F:carbohydrate:proton symporter activity"/>
    <property type="evidence" value="ECO:0007669"/>
    <property type="project" value="TreeGrafter"/>
</dbReference>
<evidence type="ECO:0000256" key="3">
    <source>
        <dbReference type="ARBA" id="ARBA00022692"/>
    </source>
</evidence>
<dbReference type="GO" id="GO:0016020">
    <property type="term" value="C:membrane"/>
    <property type="evidence" value="ECO:0007669"/>
    <property type="project" value="UniProtKB-SubCell"/>
</dbReference>
<evidence type="ECO:0000256" key="5">
    <source>
        <dbReference type="ARBA" id="ARBA00023136"/>
    </source>
</evidence>
<dbReference type="Gene3D" id="1.20.1250.20">
    <property type="entry name" value="MFS general substrate transporter like domains"/>
    <property type="match status" value="1"/>
</dbReference>
<proteinExistence type="inferred from homology"/>
<feature type="transmembrane region" description="Helical" evidence="7">
    <location>
        <begin position="221"/>
        <end position="244"/>
    </location>
</feature>
<feature type="transmembrane region" description="Helical" evidence="7">
    <location>
        <begin position="29"/>
        <end position="52"/>
    </location>
</feature>
<name>A0AAV9P4Q7_9PEZI</name>
<feature type="transmembrane region" description="Helical" evidence="7">
    <location>
        <begin position="179"/>
        <end position="201"/>
    </location>
</feature>
<gene>
    <name evidence="9" type="ORF">LTR77_007177</name>
</gene>
<sequence>MGFGIGILVTLVPLYQSEVSPPESRGLMVGLHGVLIGFSYALTGFVTYGCYFAPYGEFQWRFPLAVQLVPTSILFIGSFWLPFSPRWLLSQGRAEAAWKVTQKLHANKKDPEDNFAHAEYNQMQAQIEFERKHNAVGTLAQAKLAFSQKSFLKRLGLGFLVQFGNQCTGALVINNYNTILFAGLGITGAMPLLLLGFFNLVTVPGNLFNGLFIDRFGRRRFVLTGCTGIIICLSGEAAITAQFVETGSTNQVGLGWGVAFIFTYVAFYSSCLDATMYLVPSEIFPMVIRSFGMSFSIMGQFIATVILLEAAPTAFARIGYKFWVLLICLTFIYAVLVYFFLPETKGMTLEDISVLFGDPVELSFEQALNKQEHHEYGDEGVMGEKREGEQVESISLDR</sequence>
<dbReference type="InterPro" id="IPR036259">
    <property type="entry name" value="MFS_trans_sf"/>
</dbReference>
<evidence type="ECO:0000313" key="10">
    <source>
        <dbReference type="Proteomes" id="UP001337655"/>
    </source>
</evidence>
<reference evidence="9 10" key="1">
    <citation type="submission" date="2023-08" db="EMBL/GenBank/DDBJ databases">
        <title>Black Yeasts Isolated from many extreme environments.</title>
        <authorList>
            <person name="Coleine C."/>
            <person name="Stajich J.E."/>
            <person name="Selbmann L."/>
        </authorList>
    </citation>
    <scope>NUCLEOTIDE SEQUENCE [LARGE SCALE GENOMIC DNA]</scope>
    <source>
        <strain evidence="9 10">CCFEE 5935</strain>
    </source>
</reference>
<dbReference type="InterPro" id="IPR005828">
    <property type="entry name" value="MFS_sugar_transport-like"/>
</dbReference>
<organism evidence="9 10">
    <name type="scientific">Saxophila tyrrhenica</name>
    <dbReference type="NCBI Taxonomy" id="1690608"/>
    <lineage>
        <taxon>Eukaryota</taxon>
        <taxon>Fungi</taxon>
        <taxon>Dikarya</taxon>
        <taxon>Ascomycota</taxon>
        <taxon>Pezizomycotina</taxon>
        <taxon>Dothideomycetes</taxon>
        <taxon>Dothideomycetidae</taxon>
        <taxon>Mycosphaerellales</taxon>
        <taxon>Extremaceae</taxon>
        <taxon>Saxophila</taxon>
    </lineage>
</organism>
<keyword evidence="5 7" id="KW-0472">Membrane</keyword>
<keyword evidence="3 7" id="KW-0812">Transmembrane</keyword>
<dbReference type="InterPro" id="IPR020846">
    <property type="entry name" value="MFS_dom"/>
</dbReference>
<dbReference type="PANTHER" id="PTHR48022:SF38">
    <property type="entry name" value="MAJOR FACILITATOR SUPERFAMILY (MFS) PROFILE DOMAIN-CONTAINING PROTEIN-RELATED"/>
    <property type="match status" value="1"/>
</dbReference>
<evidence type="ECO:0000256" key="6">
    <source>
        <dbReference type="SAM" id="MobiDB-lite"/>
    </source>
</evidence>
<comment type="subcellular location">
    <subcellularLocation>
        <location evidence="1">Membrane</location>
        <topology evidence="1">Multi-pass membrane protein</topology>
    </subcellularLocation>
</comment>
<keyword evidence="10" id="KW-1185">Reference proteome</keyword>
<dbReference type="GeneID" id="89928513"/>
<dbReference type="Proteomes" id="UP001337655">
    <property type="component" value="Unassembled WGS sequence"/>
</dbReference>
<feature type="transmembrane region" description="Helical" evidence="7">
    <location>
        <begin position="64"/>
        <end position="83"/>
    </location>
</feature>
<evidence type="ECO:0000256" key="1">
    <source>
        <dbReference type="ARBA" id="ARBA00004141"/>
    </source>
</evidence>